<keyword evidence="1" id="KW-0238">DNA-binding</keyword>
<dbReference type="Proteomes" id="UP001149140">
    <property type="component" value="Unassembled WGS sequence"/>
</dbReference>
<proteinExistence type="predicted"/>
<dbReference type="EMBL" id="JAPDOD010000002">
    <property type="protein sequence ID" value="MDA0159393.1"/>
    <property type="molecule type" value="Genomic_DNA"/>
</dbReference>
<gene>
    <name evidence="1" type="ORF">OM076_03870</name>
</gene>
<organism evidence="1 2">
    <name type="scientific">Solirubrobacter ginsenosidimutans</name>
    <dbReference type="NCBI Taxonomy" id="490573"/>
    <lineage>
        <taxon>Bacteria</taxon>
        <taxon>Bacillati</taxon>
        <taxon>Actinomycetota</taxon>
        <taxon>Thermoleophilia</taxon>
        <taxon>Solirubrobacterales</taxon>
        <taxon>Solirubrobacteraceae</taxon>
        <taxon>Solirubrobacter</taxon>
    </lineage>
</organism>
<accession>A0A9X3MQL0</accession>
<reference evidence="1" key="1">
    <citation type="submission" date="2022-10" db="EMBL/GenBank/DDBJ databases">
        <title>The WGS of Solirubrobacter ginsenosidimutans DSM 21036.</title>
        <authorList>
            <person name="Jiang Z."/>
        </authorList>
    </citation>
    <scope>NUCLEOTIDE SEQUENCE</scope>
    <source>
        <strain evidence="1">DSM 21036</strain>
    </source>
</reference>
<evidence type="ECO:0000313" key="2">
    <source>
        <dbReference type="Proteomes" id="UP001149140"/>
    </source>
</evidence>
<protein>
    <submittedName>
        <fullName evidence="1">Winged helix DNA-binding domain-containing protein</fullName>
    </submittedName>
</protein>
<keyword evidence="2" id="KW-1185">Reference proteome</keyword>
<comment type="caution">
    <text evidence="1">The sequence shown here is derived from an EMBL/GenBank/DDBJ whole genome shotgun (WGS) entry which is preliminary data.</text>
</comment>
<dbReference type="PANTHER" id="PTHR38479">
    <property type="entry name" value="LMO0824 PROTEIN"/>
    <property type="match status" value="1"/>
</dbReference>
<dbReference type="PANTHER" id="PTHR38479:SF2">
    <property type="entry name" value="WINGED HELIX DNA-BINDING DOMAIN-CONTAINING PROTEIN"/>
    <property type="match status" value="1"/>
</dbReference>
<sequence length="358" mass="39006">MAGTETDRWLNRALLARQGLLEPFDAPVVEVVEAIGALQAQAWAAPPFALWSRMRAFEAGDLYDALARGELVTGINLRATLHLVSAREHPAYHAVVEGSGLTDWRRTKATSSGELRSALLAYAATPRTGEAIAAFADAWVDAHPGAIADEELAEQRQYKWRPLVRWSALNRVPEDGQWTSKTPAAIVAAPDVAAPDGALDTVIRRHLRAFGPASAEDVASWIGWRVPPVRAALQALELETFDGGLFDLPDAPRPDPGTPAPARFLAAFDSALLAYPSNRRTRIVPDELRDLVYLRKNLQVKPTFLVDGRVAGIWGIEVKRREATLTLTGTADDAVREEGEKLVRWAHPGAKAHHVVTA</sequence>
<evidence type="ECO:0000313" key="1">
    <source>
        <dbReference type="EMBL" id="MDA0159393.1"/>
    </source>
</evidence>
<dbReference type="AlphaFoldDB" id="A0A9X3MQL0"/>
<name>A0A9X3MQL0_9ACTN</name>
<dbReference type="RefSeq" id="WP_270038081.1">
    <property type="nucleotide sequence ID" value="NZ_JAPDOD010000002.1"/>
</dbReference>
<dbReference type="InterPro" id="IPR009351">
    <property type="entry name" value="AlkZ-like"/>
</dbReference>
<dbReference type="GO" id="GO:0003677">
    <property type="term" value="F:DNA binding"/>
    <property type="evidence" value="ECO:0007669"/>
    <property type="project" value="UniProtKB-KW"/>
</dbReference>
<dbReference type="Pfam" id="PF06224">
    <property type="entry name" value="AlkZ-like"/>
    <property type="match status" value="1"/>
</dbReference>